<keyword evidence="3" id="KW-1185">Reference proteome</keyword>
<organism evidence="2 3">
    <name type="scientific">Agrilactobacillus composti DSM 18527 = JCM 14202</name>
    <dbReference type="NCBI Taxonomy" id="1423734"/>
    <lineage>
        <taxon>Bacteria</taxon>
        <taxon>Bacillati</taxon>
        <taxon>Bacillota</taxon>
        <taxon>Bacilli</taxon>
        <taxon>Lactobacillales</taxon>
        <taxon>Lactobacillaceae</taxon>
        <taxon>Agrilactobacillus</taxon>
    </lineage>
</organism>
<protein>
    <submittedName>
        <fullName evidence="2">Uncharacterized protein</fullName>
    </submittedName>
</protein>
<dbReference type="OrthoDB" id="7065254at2"/>
<dbReference type="PATRIC" id="fig|1423734.3.peg.1137"/>
<comment type="caution">
    <text evidence="2">The sequence shown here is derived from an EMBL/GenBank/DDBJ whole genome shotgun (WGS) entry which is preliminary data.</text>
</comment>
<dbReference type="Gene3D" id="2.40.33.40">
    <property type="entry name" value="Phosphotransferase system, glucitol/sorbitol-specific IIA component"/>
    <property type="match status" value="1"/>
</dbReference>
<accession>X0PE33</accession>
<dbReference type="InterPro" id="IPR004716">
    <property type="entry name" value="PTS_IIA_glucitol/sorbitol-sp"/>
</dbReference>
<dbReference type="eggNOG" id="COG3731">
    <property type="taxonomic scope" value="Bacteria"/>
</dbReference>
<dbReference type="GO" id="GO:0005737">
    <property type="term" value="C:cytoplasm"/>
    <property type="evidence" value="ECO:0007669"/>
    <property type="project" value="InterPro"/>
</dbReference>
<dbReference type="PROSITE" id="PS51097">
    <property type="entry name" value="PTS_EIIA_TYPE_5"/>
    <property type="match status" value="1"/>
</dbReference>
<dbReference type="STRING" id="1423734.FC83_GL001124"/>
<evidence type="ECO:0000256" key="1">
    <source>
        <dbReference type="PROSITE-ProRule" id="PRU00420"/>
    </source>
</evidence>
<evidence type="ECO:0000313" key="3">
    <source>
        <dbReference type="Proteomes" id="UP000051236"/>
    </source>
</evidence>
<dbReference type="GO" id="GO:0008982">
    <property type="term" value="F:protein-N(PI)-phosphohistidine-sugar phosphotransferase activity"/>
    <property type="evidence" value="ECO:0007669"/>
    <property type="project" value="InterPro"/>
</dbReference>
<dbReference type="AlphaFoldDB" id="X0PE33"/>
<dbReference type="RefSeq" id="WP_035452127.1">
    <property type="nucleotide sequence ID" value="NZ_AZGA01000084.1"/>
</dbReference>
<evidence type="ECO:0000313" key="2">
    <source>
        <dbReference type="EMBL" id="KRM31121.1"/>
    </source>
</evidence>
<reference evidence="2 3" key="1">
    <citation type="journal article" date="2015" name="Genome Announc.">
        <title>Expanding the biotechnology potential of lactobacilli through comparative genomics of 213 strains and associated genera.</title>
        <authorList>
            <person name="Sun Z."/>
            <person name="Harris H.M."/>
            <person name="McCann A."/>
            <person name="Guo C."/>
            <person name="Argimon S."/>
            <person name="Zhang W."/>
            <person name="Yang X."/>
            <person name="Jeffery I.B."/>
            <person name="Cooney J.C."/>
            <person name="Kagawa T.F."/>
            <person name="Liu W."/>
            <person name="Song Y."/>
            <person name="Salvetti E."/>
            <person name="Wrobel A."/>
            <person name="Rasinkangas P."/>
            <person name="Parkhill J."/>
            <person name="Rea M.C."/>
            <person name="O'Sullivan O."/>
            <person name="Ritari J."/>
            <person name="Douillard F.P."/>
            <person name="Paul Ross R."/>
            <person name="Yang R."/>
            <person name="Briner A.E."/>
            <person name="Felis G.E."/>
            <person name="de Vos W.M."/>
            <person name="Barrangou R."/>
            <person name="Klaenhammer T.R."/>
            <person name="Caufield P.W."/>
            <person name="Cui Y."/>
            <person name="Zhang H."/>
            <person name="O'Toole P.W."/>
        </authorList>
    </citation>
    <scope>NUCLEOTIDE SEQUENCE [LARGE SCALE GENOMIC DNA]</scope>
    <source>
        <strain evidence="2 3">DSM 18527</strain>
    </source>
</reference>
<comment type="caution">
    <text evidence="1">Lacks conserved residue(s) required for the propagation of feature annotation.</text>
</comment>
<dbReference type="PANTHER" id="PTHR40398">
    <property type="entry name" value="PTS SYSTEM GLUCITOL/SORBITOL-SPECIFIC EIIA COMPONENT"/>
    <property type="match status" value="1"/>
</dbReference>
<dbReference type="GO" id="GO:0009401">
    <property type="term" value="P:phosphoenolpyruvate-dependent sugar phosphotransferase system"/>
    <property type="evidence" value="ECO:0007669"/>
    <property type="project" value="InterPro"/>
</dbReference>
<name>X0PE33_9LACO</name>
<dbReference type="SUPFAM" id="SSF141530">
    <property type="entry name" value="PTSIIA/GutA-like"/>
    <property type="match status" value="1"/>
</dbReference>
<dbReference type="InterPro" id="IPR036665">
    <property type="entry name" value="PTS_IIA_glucitol/sorbitol_sf"/>
</dbReference>
<sequence>MQVQAQITKIGNNAISAKDPMVILFGEQATDVLENVSVIQKFESKSAQQAIDLKVGATIEIDDLAFDVLQVGALVKPNLTTIGHVTLIFKQPTKNDQMQNAVYLSNTSQQLPIFKIGGKITYTF</sequence>
<gene>
    <name evidence="2" type="ORF">FC83_GL001124</name>
</gene>
<dbReference type="EMBL" id="AZGA01000084">
    <property type="protein sequence ID" value="KRM31121.1"/>
    <property type="molecule type" value="Genomic_DNA"/>
</dbReference>
<dbReference type="GO" id="GO:0016301">
    <property type="term" value="F:kinase activity"/>
    <property type="evidence" value="ECO:0007669"/>
    <property type="project" value="TreeGrafter"/>
</dbReference>
<proteinExistence type="predicted"/>
<dbReference type="Pfam" id="PF03829">
    <property type="entry name" value="PTSIIA_gutA"/>
    <property type="match status" value="1"/>
</dbReference>
<dbReference type="PANTHER" id="PTHR40398:SF1">
    <property type="entry name" value="PTS SYSTEM GLUCITOL_SORBITOL-SPECIFIC EIIA COMPONENT"/>
    <property type="match status" value="1"/>
</dbReference>
<dbReference type="Proteomes" id="UP000051236">
    <property type="component" value="Unassembled WGS sequence"/>
</dbReference>